<feature type="domain" description="Protein kinase" evidence="2">
    <location>
        <begin position="34"/>
        <end position="307"/>
    </location>
</feature>
<dbReference type="GO" id="GO:0005524">
    <property type="term" value="F:ATP binding"/>
    <property type="evidence" value="ECO:0007669"/>
    <property type="project" value="UniProtKB-UniRule"/>
</dbReference>
<dbReference type="PANTHER" id="PTHR43628:SF1">
    <property type="entry name" value="CHITIN SYNTHASE REGULATORY FACTOR 2-RELATED"/>
    <property type="match status" value="1"/>
</dbReference>
<keyword evidence="1" id="KW-0067">ATP-binding</keyword>
<dbReference type="SMART" id="SM00671">
    <property type="entry name" value="SEL1"/>
    <property type="match status" value="26"/>
</dbReference>
<dbReference type="InterPro" id="IPR017441">
    <property type="entry name" value="Protein_kinase_ATP_BS"/>
</dbReference>
<name>A0A397S8T9_9GLOM</name>
<comment type="caution">
    <text evidence="3">The sequence shown here is derived from an EMBL/GenBank/DDBJ whole genome shotgun (WGS) entry which is preliminary data.</text>
</comment>
<dbReference type="PANTHER" id="PTHR43628">
    <property type="entry name" value="ACTIVATOR OF C KINASE PROTEIN 1-RELATED"/>
    <property type="match status" value="1"/>
</dbReference>
<dbReference type="Gene3D" id="1.25.40.10">
    <property type="entry name" value="Tetratricopeptide repeat domain"/>
    <property type="match status" value="7"/>
</dbReference>
<dbReference type="Gene3D" id="1.10.510.10">
    <property type="entry name" value="Transferase(Phosphotransferase) domain 1"/>
    <property type="match status" value="1"/>
</dbReference>
<dbReference type="Proteomes" id="UP000265703">
    <property type="component" value="Unassembled WGS sequence"/>
</dbReference>
<dbReference type="Pfam" id="PF08238">
    <property type="entry name" value="Sel1"/>
    <property type="match status" value="26"/>
</dbReference>
<dbReference type="InterPro" id="IPR000719">
    <property type="entry name" value="Prot_kinase_dom"/>
</dbReference>
<evidence type="ECO:0000313" key="4">
    <source>
        <dbReference type="Proteomes" id="UP000265703"/>
    </source>
</evidence>
<keyword evidence="4" id="KW-1185">Reference proteome</keyword>
<dbReference type="EMBL" id="QKYT01000909">
    <property type="protein sequence ID" value="RIA80725.1"/>
    <property type="molecule type" value="Genomic_DNA"/>
</dbReference>
<dbReference type="SMART" id="SM00220">
    <property type="entry name" value="S_TKc"/>
    <property type="match status" value="1"/>
</dbReference>
<evidence type="ECO:0000256" key="1">
    <source>
        <dbReference type="PROSITE-ProRule" id="PRU10141"/>
    </source>
</evidence>
<dbReference type="Pfam" id="PF07714">
    <property type="entry name" value="PK_Tyr_Ser-Thr"/>
    <property type="match status" value="1"/>
</dbReference>
<dbReference type="PROSITE" id="PS00107">
    <property type="entry name" value="PROTEIN_KINASE_ATP"/>
    <property type="match status" value="1"/>
</dbReference>
<dbReference type="SUPFAM" id="SSF81901">
    <property type="entry name" value="HCP-like"/>
    <property type="match status" value="8"/>
</dbReference>
<dbReference type="SUPFAM" id="SSF56112">
    <property type="entry name" value="Protein kinase-like (PK-like)"/>
    <property type="match status" value="1"/>
</dbReference>
<dbReference type="STRING" id="658196.A0A397S8T9"/>
<sequence length="1537" mass="176966">MTNETDLKDSNFYIDWLETSISNEYFNYYEYSEFTNLNPIGNGAYGRVVRAYWKNTPFALKIFNNDKLMLKEVVNEIKLQKRVDSHENILRFYGITKAETEYSLVLEYADSGTLKAYLSNHFNKLDWNDNYQLTLQLASAVEYMHNHNIIHRDLHANNILIHQKKIKIADFGLSKKIVELSNTSKIAESSITSKIFGVIPYVDPKSFNNQYNFCNKCENYKLNKKSDVYSVGVLMWQISSGRRPFYAFYAEGVEYDTSLALAIQGGKREKIIDGTPVEYSDLYTECWKYEPNERPDMQEVVSILSYLWNNRNGSINTLISPMHYHIINDDNIEERTDNLLQESESLDINDDLDLDNIVSIISRESSSLQNQTFIKSDIMDPEDNSSYISIHTNLSNDSLNSTFNNISKIIIDKLITVIIKNHDKGKTFYQIQQFIEQKIFRLNQNTNNLVNWIIENQDKSKYIWFYGLLYYYNIGVEENDNRAFELFSKAADNNYSIAQVYLAKCYYDGYGINCNRNLTFYWYQKSVENGSIAGQFYLGHCCEFGIGIVKNEKESVYWYREATKNGVEKDEIKAFKYYVSLAKQGIADAQYQLGNCFYYGIGIEINKIQAKCWYEKATNGGNIIAKNILKKCYNIKKVKVEENKKIKFYKILFLRNLSQLGLNYVGKILLKTNYEKSFYYFQKAAVNGCKFALFNLGECYQLGKGVKKDYRKAFELYNKSAKQGYINAQFQLIYCYNFGFGIEINKVKAFELVSVMAKTGDNDALYLLGIHYAFGIGIKENEQKAFELYKKLAKNENQKLKYLPSNKEIEINKEKDIYSKILADNKYINVKLILGYCYMNGIGTEINKEKALKIFKELAKNGNVIAQYLLGIIYSNNNETKAFEYFKKLADQGDLNAQLGLGHCYSRGIGTEIDEAKAFELYKILAEKEHIHAQNYLGYSYEWGKGTEENLEKAIYWYNKGAEGGCEGAQYNLGNCYKNGKGVEKDERKAFEYYKISADQGYLDAQLQLGYCYYKRKGVEKDEIKAFKYYKKSADHGDLEAQFQLGYFYDEGIGTEVDKTKAFELYTITAEKGHKIAQNNLGFLYVKGEGTEKNLEKAIYWYNKAAEKGDKVAQYNLGRCYENVKGVEKDGNKAFEYYKKSADQGYLNAQCQLGYCYDKGIGTEVDKTKAFELYTIAAEKGHKIAQNNLGFLYVKGKGTEKNLEKAIYWYNKAAEYGCKSAQYNLGNCYINGIGVEKDENKAFEYYKKSADQGYLNAQFKLGYCYDKRIGTETDKAKAIEMYKIAAEKGNSMAQNNLGFLYVKGEGTVKDSEKAVYWFQKAIENDNKFASDNLGICYELGIGINKDKIKAFELYKKSAEKGYLNAKFHLGYCYINGIGTKIDKEKGIGLYNKAAKKENEEKILNDLNEVNYWYQKSAEYDNKVALYKLGEIYELGKGVYKNEIRAFDYYQQAAEKGCINGKYKVGNYFLHGIIVDIDKRKALDLYKEAAEGGNCDAKNCLTLLYKQGEVLDDNESLVSLVMSFESLLKQEVSIDDKN</sequence>
<dbReference type="InterPro" id="IPR011990">
    <property type="entry name" value="TPR-like_helical_dom_sf"/>
</dbReference>
<evidence type="ECO:0000259" key="2">
    <source>
        <dbReference type="PROSITE" id="PS50011"/>
    </source>
</evidence>
<dbReference type="PROSITE" id="PS50011">
    <property type="entry name" value="PROTEIN_KINASE_DOM"/>
    <property type="match status" value="1"/>
</dbReference>
<dbReference type="OrthoDB" id="2360249at2759"/>
<dbReference type="InterPro" id="IPR001245">
    <property type="entry name" value="Ser-Thr/Tyr_kinase_cat_dom"/>
</dbReference>
<dbReference type="GO" id="GO:0004672">
    <property type="term" value="F:protein kinase activity"/>
    <property type="evidence" value="ECO:0007669"/>
    <property type="project" value="InterPro"/>
</dbReference>
<dbReference type="InterPro" id="IPR011009">
    <property type="entry name" value="Kinase-like_dom_sf"/>
</dbReference>
<gene>
    <name evidence="3" type="ORF">C1645_838182</name>
</gene>
<reference evidence="3 4" key="1">
    <citation type="submission" date="2018-06" db="EMBL/GenBank/DDBJ databases">
        <title>Comparative genomics reveals the genomic features of Rhizophagus irregularis, R. cerebriforme, R. diaphanum and Gigaspora rosea, and their symbiotic lifestyle signature.</title>
        <authorList>
            <person name="Morin E."/>
            <person name="San Clemente H."/>
            <person name="Chen E.C.H."/>
            <person name="De La Providencia I."/>
            <person name="Hainaut M."/>
            <person name="Kuo A."/>
            <person name="Kohler A."/>
            <person name="Murat C."/>
            <person name="Tang N."/>
            <person name="Roy S."/>
            <person name="Loubradou J."/>
            <person name="Henrissat B."/>
            <person name="Grigoriev I.V."/>
            <person name="Corradi N."/>
            <person name="Roux C."/>
            <person name="Martin F.M."/>
        </authorList>
    </citation>
    <scope>NUCLEOTIDE SEQUENCE [LARGE SCALE GENOMIC DNA]</scope>
    <source>
        <strain evidence="3 4">DAOM 227022</strain>
    </source>
</reference>
<dbReference type="InterPro" id="IPR052945">
    <property type="entry name" value="Mitotic_Regulator"/>
</dbReference>
<accession>A0A397S8T9</accession>
<dbReference type="InterPro" id="IPR006597">
    <property type="entry name" value="Sel1-like"/>
</dbReference>
<proteinExistence type="predicted"/>
<feature type="binding site" evidence="1">
    <location>
        <position position="61"/>
    </location>
    <ligand>
        <name>ATP</name>
        <dbReference type="ChEBI" id="CHEBI:30616"/>
    </ligand>
</feature>
<protein>
    <recommendedName>
        <fullName evidence="2">Protein kinase domain-containing protein</fullName>
    </recommendedName>
</protein>
<evidence type="ECO:0000313" key="3">
    <source>
        <dbReference type="EMBL" id="RIA80725.1"/>
    </source>
</evidence>
<organism evidence="3 4">
    <name type="scientific">Glomus cerebriforme</name>
    <dbReference type="NCBI Taxonomy" id="658196"/>
    <lineage>
        <taxon>Eukaryota</taxon>
        <taxon>Fungi</taxon>
        <taxon>Fungi incertae sedis</taxon>
        <taxon>Mucoromycota</taxon>
        <taxon>Glomeromycotina</taxon>
        <taxon>Glomeromycetes</taxon>
        <taxon>Glomerales</taxon>
        <taxon>Glomeraceae</taxon>
        <taxon>Glomus</taxon>
    </lineage>
</organism>
<keyword evidence="1" id="KW-0547">Nucleotide-binding</keyword>